<feature type="domain" description="Pilus formation protein N-terminal" evidence="2">
    <location>
        <begin position="34"/>
        <end position="105"/>
    </location>
</feature>
<evidence type="ECO:0000256" key="1">
    <source>
        <dbReference type="SAM" id="SignalP"/>
    </source>
</evidence>
<keyword evidence="1" id="KW-0732">Signal</keyword>
<dbReference type="Pfam" id="PF13629">
    <property type="entry name" value="T2SS-T3SS_pil_N"/>
    <property type="match status" value="1"/>
</dbReference>
<evidence type="ECO:0000259" key="2">
    <source>
        <dbReference type="Pfam" id="PF13629"/>
    </source>
</evidence>
<dbReference type="InterPro" id="IPR032789">
    <property type="entry name" value="T2SS-T3SS_pil_N"/>
</dbReference>
<dbReference type="RefSeq" id="WP_043144721.1">
    <property type="nucleotide sequence ID" value="NZ_JSUQ01000017.1"/>
</dbReference>
<protein>
    <submittedName>
        <fullName evidence="3">Outer membrane general secretion pathway protein, Secretin</fullName>
    </submittedName>
</protein>
<proteinExistence type="predicted"/>
<reference evidence="3 4" key="1">
    <citation type="submission" date="2014-10" db="EMBL/GenBank/DDBJ databases">
        <title>Genome sequence of Ponticoccus sp. strain UMTAT08 isolated from clonal culture of toxic dinoflagellate Alexandrium tamiyavanichii.</title>
        <authorList>
            <person name="Gan H.Y."/>
            <person name="Muhd D.-D."/>
            <person name="Mohd Noor M.E."/>
            <person name="Yeong Y.S."/>
            <person name="Usup G."/>
        </authorList>
    </citation>
    <scope>NUCLEOTIDE SEQUENCE [LARGE SCALE GENOMIC DNA]</scope>
    <source>
        <strain evidence="3 4">UMTAT08</strain>
    </source>
</reference>
<accession>A0A0B3RJX4</accession>
<evidence type="ECO:0000313" key="4">
    <source>
        <dbReference type="Proteomes" id="UP000030960"/>
    </source>
</evidence>
<dbReference type="InterPro" id="IPR010916">
    <property type="entry name" value="TonB_box_CS"/>
</dbReference>
<feature type="signal peptide" evidence="1">
    <location>
        <begin position="1"/>
        <end position="24"/>
    </location>
</feature>
<sequence length="168" mass="17668">MFRKFSIMALAASFAFCGAAPISAQDAGFEIIGAADTIEVKAKQAVTLAFDDAYAELSIGDPEIADISSLSGTLVYLLGKEVGETTLTVIRDRDSLDLTHMTVVVYRDIAPMQGFLEKAGGDVTLERAGVVVTASGCVAGDRQRQALEGVMTQHKSWGYVALADVGGC</sequence>
<dbReference type="PROSITE" id="PS00430">
    <property type="entry name" value="TONB_DEPENDENT_REC_1"/>
    <property type="match status" value="1"/>
</dbReference>
<organism evidence="3 4">
    <name type="scientific">Mameliella alba</name>
    <dbReference type="NCBI Taxonomy" id="561184"/>
    <lineage>
        <taxon>Bacteria</taxon>
        <taxon>Pseudomonadati</taxon>
        <taxon>Pseudomonadota</taxon>
        <taxon>Alphaproteobacteria</taxon>
        <taxon>Rhodobacterales</taxon>
        <taxon>Roseobacteraceae</taxon>
        <taxon>Mameliella</taxon>
    </lineage>
</organism>
<gene>
    <name evidence="3" type="ORF">OA50_04040</name>
</gene>
<keyword evidence="4" id="KW-1185">Reference proteome</keyword>
<dbReference type="AlphaFoldDB" id="A0A0B3RJX4"/>
<feature type="chain" id="PRO_5002097931" evidence="1">
    <location>
        <begin position="25"/>
        <end position="168"/>
    </location>
</feature>
<dbReference type="OrthoDB" id="7867233at2"/>
<name>A0A0B3RJX4_9RHOB</name>
<dbReference type="STRING" id="561184.SAMN05216376_108241"/>
<dbReference type="Proteomes" id="UP000030960">
    <property type="component" value="Unassembled WGS sequence"/>
</dbReference>
<comment type="caution">
    <text evidence="3">The sequence shown here is derived from an EMBL/GenBank/DDBJ whole genome shotgun (WGS) entry which is preliminary data.</text>
</comment>
<evidence type="ECO:0000313" key="3">
    <source>
        <dbReference type="EMBL" id="KHQ51545.1"/>
    </source>
</evidence>
<dbReference type="EMBL" id="JSUQ01000017">
    <property type="protein sequence ID" value="KHQ51545.1"/>
    <property type="molecule type" value="Genomic_DNA"/>
</dbReference>